<dbReference type="InterPro" id="IPR010872">
    <property type="entry name" value="MDMPI_C-term_domain"/>
</dbReference>
<proteinExistence type="predicted"/>
<sequence>MWLEVIVAEGDRLIDTDPAQLAAPVPTCPGWTVHDVIGHTGAVHRWAADKVCQTGLYRGYDTIAFPDDATVIDWYCDGRDLLVRELRQRDPDAPAKTFVGERTNAWWCRRQANEVAVHRFDLDSATRAGDERPIEAGVAAAAIDEWLELFAPRFVEMGPGVPEHLLGRTLHLHAHDHTDGEWVLTVTPRGFDVTRGHVKADAALRGSASDLLLALWHRRALKELDVAGEGSVADEILDLVHVT</sequence>
<dbReference type="GO" id="GO:0005886">
    <property type="term" value="C:plasma membrane"/>
    <property type="evidence" value="ECO:0007669"/>
    <property type="project" value="TreeGrafter"/>
</dbReference>
<dbReference type="InterPro" id="IPR034660">
    <property type="entry name" value="DinB/YfiT-like"/>
</dbReference>
<protein>
    <recommendedName>
        <fullName evidence="5">TIGR03083 family protein</fullName>
    </recommendedName>
</protein>
<keyword evidence="4" id="KW-1185">Reference proteome</keyword>
<evidence type="ECO:0000259" key="2">
    <source>
        <dbReference type="Pfam" id="PF11716"/>
    </source>
</evidence>
<name>A0A916T191_9ACTN</name>
<dbReference type="InterPro" id="IPR017517">
    <property type="entry name" value="Maleyloyr_isom"/>
</dbReference>
<gene>
    <name evidence="3" type="ORF">GCM10011489_09440</name>
</gene>
<dbReference type="PANTHER" id="PTHR40758:SF1">
    <property type="entry name" value="CONSERVED PROTEIN"/>
    <property type="match status" value="1"/>
</dbReference>
<dbReference type="NCBIfam" id="TIGR03083">
    <property type="entry name" value="maleylpyruvate isomerase family mycothiol-dependent enzyme"/>
    <property type="match status" value="1"/>
</dbReference>
<dbReference type="Proteomes" id="UP000621454">
    <property type="component" value="Unassembled WGS sequence"/>
</dbReference>
<feature type="domain" description="Mycothiol-dependent maleylpyruvate isomerase metal-binding" evidence="2">
    <location>
        <begin position="10"/>
        <end position="122"/>
    </location>
</feature>
<dbReference type="AlphaFoldDB" id="A0A916T191"/>
<accession>A0A916T191</accession>
<evidence type="ECO:0000259" key="1">
    <source>
        <dbReference type="Pfam" id="PF07398"/>
    </source>
</evidence>
<evidence type="ECO:0000313" key="4">
    <source>
        <dbReference type="Proteomes" id="UP000621454"/>
    </source>
</evidence>
<dbReference type="PANTHER" id="PTHR40758">
    <property type="entry name" value="CONSERVED PROTEIN"/>
    <property type="match status" value="1"/>
</dbReference>
<dbReference type="InterPro" id="IPR024344">
    <property type="entry name" value="MDMPI_metal-binding"/>
</dbReference>
<feature type="domain" description="MDMPI C-terminal" evidence="1">
    <location>
        <begin position="138"/>
        <end position="233"/>
    </location>
</feature>
<organism evidence="3 4">
    <name type="scientific">Gordonia jinhuaensis</name>
    <dbReference type="NCBI Taxonomy" id="1517702"/>
    <lineage>
        <taxon>Bacteria</taxon>
        <taxon>Bacillati</taxon>
        <taxon>Actinomycetota</taxon>
        <taxon>Actinomycetes</taxon>
        <taxon>Mycobacteriales</taxon>
        <taxon>Gordoniaceae</taxon>
        <taxon>Gordonia</taxon>
    </lineage>
</organism>
<reference evidence="3" key="1">
    <citation type="journal article" date="2014" name="Int. J. Syst. Evol. Microbiol.">
        <title>Complete genome sequence of Corynebacterium casei LMG S-19264T (=DSM 44701T), isolated from a smear-ripened cheese.</title>
        <authorList>
            <consortium name="US DOE Joint Genome Institute (JGI-PGF)"/>
            <person name="Walter F."/>
            <person name="Albersmeier A."/>
            <person name="Kalinowski J."/>
            <person name="Ruckert C."/>
        </authorList>
    </citation>
    <scope>NUCLEOTIDE SEQUENCE</scope>
    <source>
        <strain evidence="3">CGMCC 1.12827</strain>
    </source>
</reference>
<dbReference type="EMBL" id="BMGC01000004">
    <property type="protein sequence ID" value="GGB23322.1"/>
    <property type="molecule type" value="Genomic_DNA"/>
</dbReference>
<reference evidence="3" key="2">
    <citation type="submission" date="2020-09" db="EMBL/GenBank/DDBJ databases">
        <authorList>
            <person name="Sun Q."/>
            <person name="Zhou Y."/>
        </authorList>
    </citation>
    <scope>NUCLEOTIDE SEQUENCE</scope>
    <source>
        <strain evidence="3">CGMCC 1.12827</strain>
    </source>
</reference>
<evidence type="ECO:0000313" key="3">
    <source>
        <dbReference type="EMBL" id="GGB23322.1"/>
    </source>
</evidence>
<evidence type="ECO:0008006" key="5">
    <source>
        <dbReference type="Google" id="ProtNLM"/>
    </source>
</evidence>
<dbReference type="Pfam" id="PF11716">
    <property type="entry name" value="MDMPI_N"/>
    <property type="match status" value="1"/>
</dbReference>
<dbReference type="Pfam" id="PF07398">
    <property type="entry name" value="MDMPI_C"/>
    <property type="match status" value="1"/>
</dbReference>
<dbReference type="SUPFAM" id="SSF109854">
    <property type="entry name" value="DinB/YfiT-like putative metalloenzymes"/>
    <property type="match status" value="1"/>
</dbReference>
<dbReference type="GO" id="GO:0046872">
    <property type="term" value="F:metal ion binding"/>
    <property type="evidence" value="ECO:0007669"/>
    <property type="project" value="InterPro"/>
</dbReference>
<comment type="caution">
    <text evidence="3">The sequence shown here is derived from an EMBL/GenBank/DDBJ whole genome shotgun (WGS) entry which is preliminary data.</text>
</comment>